<sequence>MGKTEKTQSKLQFRLLENPRPHNENVTVPETGQDAAELEVGCELRQILTAIQHSITKIDGKIDALTFCMDQVSECFDKHWKPLRPVAEDEQIATSASQKQMEKALASLQAKMEVLKARSR</sequence>
<dbReference type="Proteomes" id="UP001066276">
    <property type="component" value="Chromosome 1_2"/>
</dbReference>
<gene>
    <name evidence="1" type="ORF">NDU88_000011</name>
</gene>
<name>A0AAV7VV93_PLEWA</name>
<evidence type="ECO:0000313" key="2">
    <source>
        <dbReference type="Proteomes" id="UP001066276"/>
    </source>
</evidence>
<dbReference type="AlphaFoldDB" id="A0AAV7VV93"/>
<protein>
    <submittedName>
        <fullName evidence="1">Uncharacterized protein</fullName>
    </submittedName>
</protein>
<dbReference type="EMBL" id="JANPWB010000002">
    <property type="protein sequence ID" value="KAJ1204565.1"/>
    <property type="molecule type" value="Genomic_DNA"/>
</dbReference>
<accession>A0AAV7VV93</accession>
<proteinExistence type="predicted"/>
<evidence type="ECO:0000313" key="1">
    <source>
        <dbReference type="EMBL" id="KAJ1204565.1"/>
    </source>
</evidence>
<reference evidence="1" key="1">
    <citation type="journal article" date="2022" name="bioRxiv">
        <title>Sequencing and chromosome-scale assembly of the giantPleurodeles waltlgenome.</title>
        <authorList>
            <person name="Brown T."/>
            <person name="Elewa A."/>
            <person name="Iarovenko S."/>
            <person name="Subramanian E."/>
            <person name="Araus A.J."/>
            <person name="Petzold A."/>
            <person name="Susuki M."/>
            <person name="Suzuki K.-i.T."/>
            <person name="Hayashi T."/>
            <person name="Toyoda A."/>
            <person name="Oliveira C."/>
            <person name="Osipova E."/>
            <person name="Leigh N.D."/>
            <person name="Simon A."/>
            <person name="Yun M.H."/>
        </authorList>
    </citation>
    <scope>NUCLEOTIDE SEQUENCE</scope>
    <source>
        <strain evidence="1">20211129_DDA</strain>
        <tissue evidence="1">Liver</tissue>
    </source>
</reference>
<comment type="caution">
    <text evidence="1">The sequence shown here is derived from an EMBL/GenBank/DDBJ whole genome shotgun (WGS) entry which is preliminary data.</text>
</comment>
<organism evidence="1 2">
    <name type="scientific">Pleurodeles waltl</name>
    <name type="common">Iberian ribbed newt</name>
    <dbReference type="NCBI Taxonomy" id="8319"/>
    <lineage>
        <taxon>Eukaryota</taxon>
        <taxon>Metazoa</taxon>
        <taxon>Chordata</taxon>
        <taxon>Craniata</taxon>
        <taxon>Vertebrata</taxon>
        <taxon>Euteleostomi</taxon>
        <taxon>Amphibia</taxon>
        <taxon>Batrachia</taxon>
        <taxon>Caudata</taxon>
        <taxon>Salamandroidea</taxon>
        <taxon>Salamandridae</taxon>
        <taxon>Pleurodelinae</taxon>
        <taxon>Pleurodeles</taxon>
    </lineage>
</organism>
<keyword evidence="2" id="KW-1185">Reference proteome</keyword>